<feature type="transmembrane region" description="Helical" evidence="2">
    <location>
        <begin position="69"/>
        <end position="87"/>
    </location>
</feature>
<keyword evidence="4" id="KW-1185">Reference proteome</keyword>
<evidence type="ECO:0000313" key="3">
    <source>
        <dbReference type="EMBL" id="MFC7380787.1"/>
    </source>
</evidence>
<keyword evidence="2" id="KW-0472">Membrane</keyword>
<sequence length="347" mass="37018">MRRSRRSANRGIPLAPARPIVRPSRPPAGASPAPAPPDTPATAPETPATAPSTAPAEEGRVGQVLKTTAEFLPPVTVATALLFYFGWARSEVQAQELGIDTTSLDMSVQEYMMRSISSLYLPLGVGAAVLLAGIHLHHRTVTMAAVRERRPRLRVWARLLSSGWLVVPLAALLVEWAVPQLHDLVFPLGVALGVLLTTYAARLRALLAREDGRPRATAPNSALHTALVGVMVVVALFWEVSAYAGVVGRGLADRVAGNLGNRISVTIYSPKDLQIHAPGVKVTAFDGENSAYGFCYTGLRLLQRSGGKYFLLPDGWTPADRKVIAIADDAALRVEFGRAAPGVPAHC</sequence>
<feature type="transmembrane region" description="Helical" evidence="2">
    <location>
        <begin position="111"/>
        <end position="134"/>
    </location>
</feature>
<feature type="transmembrane region" description="Helical" evidence="2">
    <location>
        <begin position="155"/>
        <end position="178"/>
    </location>
</feature>
<dbReference type="RefSeq" id="WP_380823795.1">
    <property type="nucleotide sequence ID" value="NZ_JBHTCG010000001.1"/>
</dbReference>
<feature type="compositionally biased region" description="Low complexity" evidence="1">
    <location>
        <begin position="40"/>
        <end position="56"/>
    </location>
</feature>
<dbReference type="Proteomes" id="UP001596496">
    <property type="component" value="Unassembled WGS sequence"/>
</dbReference>
<keyword evidence="2" id="KW-0812">Transmembrane</keyword>
<evidence type="ECO:0000256" key="2">
    <source>
        <dbReference type="SAM" id="Phobius"/>
    </source>
</evidence>
<feature type="region of interest" description="Disordered" evidence="1">
    <location>
        <begin position="1"/>
        <end position="60"/>
    </location>
</feature>
<accession>A0ABW2NVI6</accession>
<organism evidence="3 4">
    <name type="scientific">Sphaerisporangium rhizosphaerae</name>
    <dbReference type="NCBI Taxonomy" id="2269375"/>
    <lineage>
        <taxon>Bacteria</taxon>
        <taxon>Bacillati</taxon>
        <taxon>Actinomycetota</taxon>
        <taxon>Actinomycetes</taxon>
        <taxon>Streptosporangiales</taxon>
        <taxon>Streptosporangiaceae</taxon>
        <taxon>Sphaerisporangium</taxon>
    </lineage>
</organism>
<name>A0ABW2NVI6_9ACTN</name>
<reference evidence="4" key="1">
    <citation type="journal article" date="2019" name="Int. J. Syst. Evol. Microbiol.">
        <title>The Global Catalogue of Microorganisms (GCM) 10K type strain sequencing project: providing services to taxonomists for standard genome sequencing and annotation.</title>
        <authorList>
            <consortium name="The Broad Institute Genomics Platform"/>
            <consortium name="The Broad Institute Genome Sequencing Center for Infectious Disease"/>
            <person name="Wu L."/>
            <person name="Ma J."/>
        </authorList>
    </citation>
    <scope>NUCLEOTIDE SEQUENCE [LARGE SCALE GENOMIC DNA]</scope>
    <source>
        <strain evidence="4">CECT 7649</strain>
    </source>
</reference>
<feature type="transmembrane region" description="Helical" evidence="2">
    <location>
        <begin position="184"/>
        <end position="201"/>
    </location>
</feature>
<keyword evidence="2" id="KW-1133">Transmembrane helix</keyword>
<comment type="caution">
    <text evidence="3">The sequence shown here is derived from an EMBL/GenBank/DDBJ whole genome shotgun (WGS) entry which is preliminary data.</text>
</comment>
<gene>
    <name evidence="3" type="ORF">ACFQSB_01135</name>
</gene>
<evidence type="ECO:0008006" key="5">
    <source>
        <dbReference type="Google" id="ProtNLM"/>
    </source>
</evidence>
<evidence type="ECO:0000256" key="1">
    <source>
        <dbReference type="SAM" id="MobiDB-lite"/>
    </source>
</evidence>
<dbReference type="EMBL" id="JBHTCG010000001">
    <property type="protein sequence ID" value="MFC7380787.1"/>
    <property type="molecule type" value="Genomic_DNA"/>
</dbReference>
<protein>
    <recommendedName>
        <fullName evidence="5">DUF5671 domain-containing protein</fullName>
    </recommendedName>
</protein>
<proteinExistence type="predicted"/>
<evidence type="ECO:0000313" key="4">
    <source>
        <dbReference type="Proteomes" id="UP001596496"/>
    </source>
</evidence>
<feature type="transmembrane region" description="Helical" evidence="2">
    <location>
        <begin position="222"/>
        <end position="244"/>
    </location>
</feature>